<feature type="transmembrane region" description="Helical" evidence="1">
    <location>
        <begin position="527"/>
        <end position="547"/>
    </location>
</feature>
<dbReference type="Gene3D" id="3.40.50.300">
    <property type="entry name" value="P-loop containing nucleotide triphosphate hydrolases"/>
    <property type="match status" value="1"/>
</dbReference>
<comment type="caution">
    <text evidence="3">The sequence shown here is derived from an EMBL/GenBank/DDBJ whole genome shotgun (WGS) entry which is preliminary data.</text>
</comment>
<proteinExistence type="predicted"/>
<feature type="transmembrane region" description="Helical" evidence="1">
    <location>
        <begin position="654"/>
        <end position="672"/>
    </location>
</feature>
<feature type="transmembrane region" description="Helical" evidence="1">
    <location>
        <begin position="592"/>
        <end position="615"/>
    </location>
</feature>
<accession>A0ABV9X973</accession>
<feature type="domain" description="NACHT" evidence="2">
    <location>
        <begin position="200"/>
        <end position="352"/>
    </location>
</feature>
<evidence type="ECO:0000256" key="1">
    <source>
        <dbReference type="SAM" id="Phobius"/>
    </source>
</evidence>
<evidence type="ECO:0000313" key="4">
    <source>
        <dbReference type="Proteomes" id="UP001595829"/>
    </source>
</evidence>
<sequence length="1114" mass="121157">MPGDEHDDGVRVHNEISGGRFHTVVQGHRVEVHFTSPRPEEQQARGRPGQALPAVVCAALGLALFHTPPPAARGLAPLGAALAVTGLVWCAAVLLELPERWRSRRAPRRGPLPEELDRVAADLAAALADEYARDERQSRIHDPVPIPVRWSAADPWVSDHEANILGAPATTDPPPAPAPDRDGRFDAIGRFFTSLPNGRLVILGAPGAGKSALALRLARALLDDRVSLTAVPVLLPLASWNPTEQDPWHWAAHRLAALHPSAVPTHHTAHDLITSGRLLPILDGLDELPAPTRARALARLRRSLNAPARLVLTCRSEEYEAAVADAATVLPAATVVQLTPLGIDDLRAYLPRTAPRTGPAPAAPTKWAPVLAELSADAGPPQAAMVRSVLSTPLMVSLARFVYSETHADPRDLLDNRRFPDAAAVERHLYDAFLSAAYEDSAARADSAGGLWSSAQARRWAGYLAAHLRRGGEQDIAWWRLTEAVPWWLRWPGTGLAVGVAALAVGLTGYDDPWWREWLPLPPWSAVLLLGSLAALLDCAPSPAVDAPRRLRVPGREEVRAWRRASRWLRWWLPAVVTALAFSGVFTRPGWALLPLALPALALLLSLSMGLLALLSCRADPAEASEPVALLRADRRTELVLGPLALVRHRRRRTATEVVLGFTFLLVIIWQVETATTTTLTWLRTAALVLLAWALCAWSGSAGGGLVLARLWFSFSGTLPWRVMTFLDDAHHRGVLRQSGGLYRFRHIELRNRLAEANGVTADGTAARPAREEPQPPSFVSVYAVSTCLMSMGLMASLMVSPDFTSKPAPTACELLPVKQVRQVIADPVQDDRGHLCHYEERSPFRPARKAMLDRDWEAPGQADEEEWDIMRRSMDTPGTFHLPRLGDEALLRVSPSTEPYGAPEAVVAVWAGHMIVRVTYSEEYATTGRVSAVARIIARWVLRAGDVPDDRIGAAGPVLADVPPAQLPRRTRTDGYQRPERSLYGAVWGADEHSVIQTHPDLSIPVRTPPDVFGCWPQEGDGVFGCSGESLVVNIVDRPAAQPPDPGPDPGPDLSYAVLDPEGSRYEISIRVTYTPAGLPAREIRVRVEADAGQAEVAQKIVNSVYTQTLPRG</sequence>
<feature type="transmembrane region" description="Helical" evidence="1">
    <location>
        <begin position="568"/>
        <end position="586"/>
    </location>
</feature>
<feature type="transmembrane region" description="Helical" evidence="1">
    <location>
        <begin position="74"/>
        <end position="95"/>
    </location>
</feature>
<feature type="transmembrane region" description="Helical" evidence="1">
    <location>
        <begin position="488"/>
        <end position="507"/>
    </location>
</feature>
<keyword evidence="1" id="KW-0472">Membrane</keyword>
<dbReference type="SUPFAM" id="SSF52540">
    <property type="entry name" value="P-loop containing nucleoside triphosphate hydrolases"/>
    <property type="match status" value="1"/>
</dbReference>
<reference evidence="4" key="1">
    <citation type="journal article" date="2019" name="Int. J. Syst. Evol. Microbiol.">
        <title>The Global Catalogue of Microorganisms (GCM) 10K type strain sequencing project: providing services to taxonomists for standard genome sequencing and annotation.</title>
        <authorList>
            <consortium name="The Broad Institute Genomics Platform"/>
            <consortium name="The Broad Institute Genome Sequencing Center for Infectious Disease"/>
            <person name="Wu L."/>
            <person name="Ma J."/>
        </authorList>
    </citation>
    <scope>NUCLEOTIDE SEQUENCE [LARGE SCALE GENOMIC DNA]</scope>
    <source>
        <strain evidence="4">CGMCC 4.1648</strain>
    </source>
</reference>
<gene>
    <name evidence="3" type="ORF">ACFPM3_05350</name>
</gene>
<name>A0ABV9X973_9ACTN</name>
<dbReference type="InterPro" id="IPR007111">
    <property type="entry name" value="NACHT_NTPase"/>
</dbReference>
<feature type="transmembrane region" description="Helical" evidence="1">
    <location>
        <begin position="692"/>
        <end position="713"/>
    </location>
</feature>
<dbReference type="Proteomes" id="UP001595829">
    <property type="component" value="Unassembled WGS sequence"/>
</dbReference>
<protein>
    <submittedName>
        <fullName evidence="3">NACHT domain-containing protein</fullName>
    </submittedName>
</protein>
<keyword evidence="4" id="KW-1185">Reference proteome</keyword>
<keyword evidence="1" id="KW-1133">Transmembrane helix</keyword>
<dbReference type="InterPro" id="IPR027417">
    <property type="entry name" value="P-loop_NTPase"/>
</dbReference>
<keyword evidence="1" id="KW-0812">Transmembrane</keyword>
<evidence type="ECO:0000313" key="3">
    <source>
        <dbReference type="EMBL" id="MFC5021579.1"/>
    </source>
</evidence>
<feature type="transmembrane region" description="Helical" evidence="1">
    <location>
        <begin position="778"/>
        <end position="800"/>
    </location>
</feature>
<evidence type="ECO:0000259" key="2">
    <source>
        <dbReference type="Pfam" id="PF05729"/>
    </source>
</evidence>
<dbReference type="EMBL" id="JBHSJD010000002">
    <property type="protein sequence ID" value="MFC5021579.1"/>
    <property type="molecule type" value="Genomic_DNA"/>
</dbReference>
<dbReference type="Pfam" id="PF05729">
    <property type="entry name" value="NACHT"/>
    <property type="match status" value="1"/>
</dbReference>
<organism evidence="3 4">
    <name type="scientific">Streptomyces coeruleoprunus</name>
    <dbReference type="NCBI Taxonomy" id="285563"/>
    <lineage>
        <taxon>Bacteria</taxon>
        <taxon>Bacillati</taxon>
        <taxon>Actinomycetota</taxon>
        <taxon>Actinomycetes</taxon>
        <taxon>Kitasatosporales</taxon>
        <taxon>Streptomycetaceae</taxon>
        <taxon>Streptomyces</taxon>
    </lineage>
</organism>
<dbReference type="RefSeq" id="WP_345693531.1">
    <property type="nucleotide sequence ID" value="NZ_BAABIT010000001.1"/>
</dbReference>